<keyword evidence="3" id="KW-1185">Reference proteome</keyword>
<protein>
    <submittedName>
        <fullName evidence="2">Uncharacterized protein</fullName>
    </submittedName>
</protein>
<sequence length="58" mass="6416">MSDVGMECHHHARKMQALISDSLMLNTANLTNGPWPVNPESPAVRVPERPCHPGKTQK</sequence>
<dbReference type="Proteomes" id="UP001596230">
    <property type="component" value="Unassembled WGS sequence"/>
</dbReference>
<evidence type="ECO:0000313" key="2">
    <source>
        <dbReference type="EMBL" id="MFC6377529.1"/>
    </source>
</evidence>
<dbReference type="RefSeq" id="WP_385948515.1">
    <property type="nucleotide sequence ID" value="NZ_JBHSUB010000006.1"/>
</dbReference>
<organism evidence="2 3">
    <name type="scientific">Tatumella terrea</name>
    <dbReference type="NCBI Taxonomy" id="419007"/>
    <lineage>
        <taxon>Bacteria</taxon>
        <taxon>Pseudomonadati</taxon>
        <taxon>Pseudomonadota</taxon>
        <taxon>Gammaproteobacteria</taxon>
        <taxon>Enterobacterales</taxon>
        <taxon>Erwiniaceae</taxon>
        <taxon>Tatumella</taxon>
    </lineage>
</organism>
<proteinExistence type="predicted"/>
<evidence type="ECO:0000256" key="1">
    <source>
        <dbReference type="SAM" id="MobiDB-lite"/>
    </source>
</evidence>
<name>A0ABW1VXI3_9GAMM</name>
<feature type="region of interest" description="Disordered" evidence="1">
    <location>
        <begin position="34"/>
        <end position="58"/>
    </location>
</feature>
<accession>A0ABW1VXI3</accession>
<gene>
    <name evidence="2" type="ORF">ACFP9W_05405</name>
</gene>
<reference evidence="3" key="1">
    <citation type="journal article" date="2019" name="Int. J. Syst. Evol. Microbiol.">
        <title>The Global Catalogue of Microorganisms (GCM) 10K type strain sequencing project: providing services to taxonomists for standard genome sequencing and annotation.</title>
        <authorList>
            <consortium name="The Broad Institute Genomics Platform"/>
            <consortium name="The Broad Institute Genome Sequencing Center for Infectious Disease"/>
            <person name="Wu L."/>
            <person name="Ma J."/>
        </authorList>
    </citation>
    <scope>NUCLEOTIDE SEQUENCE [LARGE SCALE GENOMIC DNA]</scope>
    <source>
        <strain evidence="3">CGMCC 1.18518</strain>
    </source>
</reference>
<dbReference type="EMBL" id="JBHSUB010000006">
    <property type="protein sequence ID" value="MFC6377529.1"/>
    <property type="molecule type" value="Genomic_DNA"/>
</dbReference>
<evidence type="ECO:0000313" key="3">
    <source>
        <dbReference type="Proteomes" id="UP001596230"/>
    </source>
</evidence>
<comment type="caution">
    <text evidence="2">The sequence shown here is derived from an EMBL/GenBank/DDBJ whole genome shotgun (WGS) entry which is preliminary data.</text>
</comment>